<evidence type="ECO:0000256" key="1">
    <source>
        <dbReference type="SAM" id="MobiDB-lite"/>
    </source>
</evidence>
<dbReference type="RefSeq" id="WP_352562107.1">
    <property type="nucleotide sequence ID" value="NZ_JAMYQB010000035.1"/>
</dbReference>
<organism evidence="2 3">
    <name type="scientific">Mesorhizobium caraganae</name>
    <dbReference type="NCBI Taxonomy" id="483206"/>
    <lineage>
        <taxon>Bacteria</taxon>
        <taxon>Pseudomonadati</taxon>
        <taxon>Pseudomonadota</taxon>
        <taxon>Alphaproteobacteria</taxon>
        <taxon>Hyphomicrobiales</taxon>
        <taxon>Phyllobacteriaceae</taxon>
        <taxon>Mesorhizobium</taxon>
    </lineage>
</organism>
<feature type="region of interest" description="Disordered" evidence="1">
    <location>
        <begin position="48"/>
        <end position="77"/>
    </location>
</feature>
<name>A0ABV1Z888_9HYPH</name>
<evidence type="ECO:0000313" key="2">
    <source>
        <dbReference type="EMBL" id="MER9408174.1"/>
    </source>
</evidence>
<keyword evidence="3" id="KW-1185">Reference proteome</keyword>
<sequence>MIMRTENAVAVVNTALSPAIKPPKGRRVMVGPAIGPASNTLMGLQSVSRDGDAGIQTNGKTYVVAPRRRPDPSISPRWNAPVYIRRRERAGQILANPVGTGTPNVREGAQWLWPIFAANKPSSGKTL</sequence>
<proteinExistence type="predicted"/>
<protein>
    <recommendedName>
        <fullName evidence="4">L,D-transpeptidase</fullName>
    </recommendedName>
</protein>
<comment type="caution">
    <text evidence="2">The sequence shown here is derived from an EMBL/GenBank/DDBJ whole genome shotgun (WGS) entry which is preliminary data.</text>
</comment>
<reference evidence="2 3" key="1">
    <citation type="journal article" date="2024" name="Proc. Natl. Acad. Sci. U.S.A.">
        <title>The evolutionary genomics of adaptation to stress in wild rhizobium bacteria.</title>
        <authorList>
            <person name="Kehlet-Delgado H."/>
            <person name="Montoya A.P."/>
            <person name="Jensen K.T."/>
            <person name="Wendlandt C.E."/>
            <person name="Dexheimer C."/>
            <person name="Roberts M."/>
            <person name="Torres Martinez L."/>
            <person name="Friesen M.L."/>
            <person name="Griffitts J.S."/>
            <person name="Porter S.S."/>
        </authorList>
    </citation>
    <scope>NUCLEOTIDE SEQUENCE [LARGE SCALE GENOMIC DNA]</scope>
    <source>
        <strain evidence="2 3">M0641</strain>
    </source>
</reference>
<evidence type="ECO:0008006" key="4">
    <source>
        <dbReference type="Google" id="ProtNLM"/>
    </source>
</evidence>
<accession>A0ABV1Z888</accession>
<evidence type="ECO:0000313" key="3">
    <source>
        <dbReference type="Proteomes" id="UP001433071"/>
    </source>
</evidence>
<dbReference type="EMBL" id="JAMYQB010000035">
    <property type="protein sequence ID" value="MER9408174.1"/>
    <property type="molecule type" value="Genomic_DNA"/>
</dbReference>
<gene>
    <name evidence="2" type="ORF">NKI36_29650</name>
</gene>
<dbReference type="Proteomes" id="UP001433071">
    <property type="component" value="Unassembled WGS sequence"/>
</dbReference>